<evidence type="ECO:0000313" key="2">
    <source>
        <dbReference type="EMBL" id="CAR65741.1"/>
    </source>
</evidence>
<dbReference type="Pfam" id="PF13920">
    <property type="entry name" value="zf-C3HC4_3"/>
    <property type="match status" value="1"/>
</dbReference>
<evidence type="ECO:0000256" key="1">
    <source>
        <dbReference type="SAM" id="Phobius"/>
    </source>
</evidence>
<organism evidence="2 3">
    <name type="scientific">Debaryomyces hansenii (strain ATCC 36239 / CBS 767 / BCRC 21394 / JCM 1990 / NBRC 0083 / IGC 2968)</name>
    <name type="common">Yeast</name>
    <name type="synonym">Torulaspora hansenii</name>
    <dbReference type="NCBI Taxonomy" id="284592"/>
    <lineage>
        <taxon>Eukaryota</taxon>
        <taxon>Fungi</taxon>
        <taxon>Dikarya</taxon>
        <taxon>Ascomycota</taxon>
        <taxon>Saccharomycotina</taxon>
        <taxon>Pichiomycetes</taxon>
        <taxon>Debaryomycetaceae</taxon>
        <taxon>Debaryomyces</taxon>
    </lineage>
</organism>
<dbReference type="HOGENOM" id="CLU_026112_0_0_1"/>
<dbReference type="VEuPathDB" id="FungiDB:DEHA2E02090g"/>
<dbReference type="RefSeq" id="XP_002770393.1">
    <property type="nucleotide sequence ID" value="XM_002770347.1"/>
</dbReference>
<dbReference type="Gene3D" id="3.30.40.10">
    <property type="entry name" value="Zinc/RING finger domain, C3HC4 (zinc finger)"/>
    <property type="match status" value="1"/>
</dbReference>
<dbReference type="AlphaFoldDB" id="B5RTS9"/>
<dbReference type="PANTHER" id="PTHR22696:SF1">
    <property type="entry name" value="E3 UBIQUITIN-PROTEIN LIGASE RNF26"/>
    <property type="match status" value="1"/>
</dbReference>
<accession>B5RTS9</accession>
<reference evidence="2 3" key="1">
    <citation type="journal article" date="2004" name="Nature">
        <title>Genome evolution in yeasts.</title>
        <authorList>
            <consortium name="Genolevures"/>
            <person name="Dujon B."/>
            <person name="Sherman D."/>
            <person name="Fischer G."/>
            <person name="Durrens P."/>
            <person name="Casaregola S."/>
            <person name="Lafontaine I."/>
            <person name="de Montigny J."/>
            <person name="Marck C."/>
            <person name="Neuveglise C."/>
            <person name="Talla E."/>
            <person name="Goffard N."/>
            <person name="Frangeul L."/>
            <person name="Aigle M."/>
            <person name="Anthouard V."/>
            <person name="Babour A."/>
            <person name="Barbe V."/>
            <person name="Barnay S."/>
            <person name="Blanchin S."/>
            <person name="Beckerich J.M."/>
            <person name="Beyne E."/>
            <person name="Bleykasten C."/>
            <person name="Boisrame A."/>
            <person name="Boyer J."/>
            <person name="Cattolico L."/>
            <person name="Confanioleri F."/>
            <person name="de Daruvar A."/>
            <person name="Despons L."/>
            <person name="Fabre E."/>
            <person name="Fairhead C."/>
            <person name="Ferry-Dumazet H."/>
            <person name="Groppi A."/>
            <person name="Hantraye F."/>
            <person name="Hennequin C."/>
            <person name="Jauniaux N."/>
            <person name="Joyet P."/>
            <person name="Kachouri R."/>
            <person name="Kerrest A."/>
            <person name="Koszul R."/>
            <person name="Lemaire M."/>
            <person name="Lesur I."/>
            <person name="Ma L."/>
            <person name="Muller H."/>
            <person name="Nicaud J.M."/>
            <person name="Nikolski M."/>
            <person name="Oztas S."/>
            <person name="Ozier-Kalogeropoulos O."/>
            <person name="Pellenz S."/>
            <person name="Potier S."/>
            <person name="Richard G.F."/>
            <person name="Straub M.L."/>
            <person name="Suleau A."/>
            <person name="Swennene D."/>
            <person name="Tekaia F."/>
            <person name="Wesolowski-Louvel M."/>
            <person name="Westhof E."/>
            <person name="Wirth B."/>
            <person name="Zeniou-Meyer M."/>
            <person name="Zivanovic I."/>
            <person name="Bolotin-Fukuhara M."/>
            <person name="Thierry A."/>
            <person name="Bouchier C."/>
            <person name="Caudron B."/>
            <person name="Scarpelli C."/>
            <person name="Gaillardin C."/>
            <person name="Weissenbach J."/>
            <person name="Wincker P."/>
            <person name="Souciet J.L."/>
        </authorList>
    </citation>
    <scope>NUCLEOTIDE SEQUENCE [LARGE SCALE GENOMIC DNA]</scope>
    <source>
        <strain evidence="3">ATCC 36239 / CBS 767 / BCRC 21394 / JCM 1990 / NBRC 0083 / IGC 2968</strain>
    </source>
</reference>
<dbReference type="KEGG" id="dha:DEHA2E02090g"/>
<dbReference type="OMA" id="ERMNVTP"/>
<keyword evidence="1" id="KW-1133">Transmembrane helix</keyword>
<dbReference type="EMBL" id="CR382137">
    <property type="protein sequence ID" value="CAR65741.1"/>
    <property type="molecule type" value="Genomic_DNA"/>
</dbReference>
<feature type="transmembrane region" description="Helical" evidence="1">
    <location>
        <begin position="122"/>
        <end position="143"/>
    </location>
</feature>
<dbReference type="InterPro" id="IPR013083">
    <property type="entry name" value="Znf_RING/FYVE/PHD"/>
</dbReference>
<dbReference type="CDD" id="cd16616">
    <property type="entry name" value="mRING-HC-C4C4_Asi1p-like"/>
    <property type="match status" value="1"/>
</dbReference>
<proteinExistence type="predicted"/>
<dbReference type="PANTHER" id="PTHR22696">
    <property type="entry name" value="E3 UBIQUITIN-PROTEIN LIGASE RNF26"/>
    <property type="match status" value="1"/>
</dbReference>
<dbReference type="GO" id="GO:0061630">
    <property type="term" value="F:ubiquitin protein ligase activity"/>
    <property type="evidence" value="ECO:0007669"/>
    <property type="project" value="TreeGrafter"/>
</dbReference>
<evidence type="ECO:0000313" key="3">
    <source>
        <dbReference type="Proteomes" id="UP000000599"/>
    </source>
</evidence>
<dbReference type="Proteomes" id="UP000000599">
    <property type="component" value="Chromosome E"/>
</dbReference>
<dbReference type="FunCoup" id="B5RTS9">
    <property type="interactions" value="35"/>
</dbReference>
<feature type="transmembrane region" description="Helical" evidence="1">
    <location>
        <begin position="288"/>
        <end position="306"/>
    </location>
</feature>
<dbReference type="GO" id="GO:0006511">
    <property type="term" value="P:ubiquitin-dependent protein catabolic process"/>
    <property type="evidence" value="ECO:0007669"/>
    <property type="project" value="TreeGrafter"/>
</dbReference>
<dbReference type="GeneID" id="8998627"/>
<name>B5RTS9_DEBHA</name>
<feature type="transmembrane region" description="Helical" evidence="1">
    <location>
        <begin position="312"/>
        <end position="340"/>
    </location>
</feature>
<dbReference type="GO" id="GO:0016567">
    <property type="term" value="P:protein ubiquitination"/>
    <property type="evidence" value="ECO:0007669"/>
    <property type="project" value="TreeGrafter"/>
</dbReference>
<protein>
    <submittedName>
        <fullName evidence="2">DEHA2E02090p</fullName>
    </submittedName>
</protein>
<keyword evidence="3" id="KW-1185">Reference proteome</keyword>
<feature type="transmembrane region" description="Helical" evidence="1">
    <location>
        <begin position="58"/>
        <end position="77"/>
    </location>
</feature>
<dbReference type="OrthoDB" id="66726at2759"/>
<dbReference type="eggNOG" id="ENOG502S2K4">
    <property type="taxonomic scope" value="Eukaryota"/>
</dbReference>
<sequence length="806" mass="91704">MSNNTVLKNATSASGGSNGDQDDEWFLAKFIIAFIDAIWEQSETSSQNRISWDRFGGITTYCCSIYGVSCLVMALILNRTLVMASTNSSRNQQSAISRQRGILNTPKSAELLKNMSMVSFKLFAVGLLLYNCYHLLVALNLYYHTSVTSDASIPWFHVLVPDTIFEYSPDVFNSNRYMATPKDQVNIGPTTDMYWPIFLGFCFSSFIETFVSVVQGKQPYTESGITIFEHSLAFQEVSSTGFFGSSRLYKRPTEQVLIACIFSTLNHLNIHIGGLLNNNRYRLIPSSIIGLAFLTYFVSCFTNGNIWKFPTIIIMSFVPQVLIMSIIFVSVFIFSMAVLAKGFQLQDLNYASFLLYENNESDSEFRTRNLNINLHDDFYTALLNLGMLAITSAGKSSYITELSLVTVDEDTWIERSIWQKLKYQAKSVASLQAKLNTNNVTDYLKENKISGYGNMIMTPSKRLISGERTDLFNDDTSDLKNSKSISVLRKRILFLKEIVSDLIQLLYGLIIDSFLLYFIPKKFSHYVLRRQNRENTNIDETDEEFERRKRKTPAFLRPYIKRNAKSLTKVHFDQKEVIQSQSVDLNDYSEEQLAQNYISLLLEKELSEIDDSEDYYQTNHYESDLEEESDIESIDISSSTTVSGNRVIDDVSHTLIDELLSPEEFQNLFSSANVDILQRHLNHDSQTSGILTRSKFNSLTSGIAIQESTLSSQDEISKLLELILNKRKSQLEDLSSDNSNRHTDDYDLNSKLDCVICQTNVREIITWPCKCFAICESCRLSLISKGIEGCVCCRRDVEGVSKVFIP</sequence>
<keyword evidence="1" id="KW-0812">Transmembrane</keyword>
<feature type="transmembrane region" description="Helical" evidence="1">
    <location>
        <begin position="498"/>
        <end position="519"/>
    </location>
</feature>
<dbReference type="InParanoid" id="B5RTS9"/>
<gene>
    <name evidence="2" type="ordered locus">DEHA2E02090g</name>
</gene>
<keyword evidence="1" id="KW-0472">Membrane</keyword>